<evidence type="ECO:0000256" key="10">
    <source>
        <dbReference type="ARBA" id="ARBA00023165"/>
    </source>
</evidence>
<dbReference type="Pfam" id="PF00608">
    <property type="entry name" value="Adeno_shaft"/>
    <property type="match status" value="5"/>
</dbReference>
<dbReference type="GO" id="GO:0046718">
    <property type="term" value="P:symbiont entry into host cell"/>
    <property type="evidence" value="ECO:0007669"/>
    <property type="project" value="UniProtKB-KW"/>
</dbReference>
<evidence type="ECO:0000256" key="1">
    <source>
        <dbReference type="ARBA" id="ARBA00004147"/>
    </source>
</evidence>
<evidence type="ECO:0000256" key="7">
    <source>
        <dbReference type="ARBA" id="ARBA00022804"/>
    </source>
</evidence>
<dbReference type="SUPFAM" id="SSF49835">
    <property type="entry name" value="Virus attachment protein globular domain"/>
    <property type="match status" value="1"/>
</dbReference>
<dbReference type="GO" id="GO:0019028">
    <property type="term" value="C:viral capsid"/>
    <property type="evidence" value="ECO:0007669"/>
    <property type="project" value="UniProtKB-KW"/>
</dbReference>
<dbReference type="Pfam" id="PF00541">
    <property type="entry name" value="Adeno_knob"/>
    <property type="match status" value="1"/>
</dbReference>
<dbReference type="Gene3D" id="2.10.25.20">
    <property type="entry name" value="reovirus attachment protein sigma1, domain 1"/>
    <property type="match status" value="1"/>
</dbReference>
<reference evidence="13 14" key="1">
    <citation type="journal article" date="2020" name="Viruses">
        <title>Genomic Analyses of Potential Novel Recombinant Human Adenovirus C in Brazil.</title>
        <authorList>
            <person name="Tahmasebi R."/>
            <person name="Costa A.C.D."/>
            <person name="Tardy K."/>
            <person name="Tinker R.J."/>
            <person name="Milagres F.A.P."/>
            <person name="Brustulin R."/>
            <person name="Teles M.D.A.R."/>
            <person name="Chagas R.T.D."/>
            <person name="Soares C.V.D.A."/>
            <person name="Watanabe A.S.A."/>
            <person name="Alencar C.S."/>
            <person name="Villanova F."/>
            <person name="Deng X."/>
            <person name="Delwart E."/>
            <person name="Luchs A."/>
            <person name="Leal E."/>
            <person name="Sabino E.C."/>
        </authorList>
    </citation>
    <scope>NUCLEOTIDE SEQUENCE [LARGE SCALE GENOMIC DNA]</scope>
    <source>
        <strain evidence="13">211-Carolina-MA</strain>
    </source>
</reference>
<dbReference type="GO" id="GO:0007155">
    <property type="term" value="P:cell adhesion"/>
    <property type="evidence" value="ECO:0007669"/>
    <property type="project" value="InterPro"/>
</dbReference>
<dbReference type="EMBL" id="MN628615">
    <property type="protein sequence ID" value="QGY64419.1"/>
    <property type="molecule type" value="Genomic_DNA"/>
</dbReference>
<evidence type="ECO:0000256" key="3">
    <source>
        <dbReference type="ARBA" id="ARBA00006685"/>
    </source>
</evidence>
<keyword evidence="10" id="KW-1233">Viral attachment to host adhesion receptor</keyword>
<dbReference type="SUPFAM" id="SSF51225">
    <property type="entry name" value="Fibre shaft of virus attachment proteins"/>
    <property type="match status" value="4"/>
</dbReference>
<evidence type="ECO:0000313" key="14">
    <source>
        <dbReference type="Proteomes" id="UP000509802"/>
    </source>
</evidence>
<evidence type="ECO:0000313" key="13">
    <source>
        <dbReference type="EMBL" id="QGY64419.1"/>
    </source>
</evidence>
<dbReference type="Gene3D" id="6.20.10.20">
    <property type="match status" value="1"/>
</dbReference>
<dbReference type="GO" id="GO:0098671">
    <property type="term" value="P:adhesion receptor-mediated virion attachment to host cell"/>
    <property type="evidence" value="ECO:0007669"/>
    <property type="project" value="UniProtKB-KW"/>
</dbReference>
<dbReference type="InterPro" id="IPR000939">
    <property type="entry name" value="Adenobir_fibre_prot_rpt/shaft"/>
</dbReference>
<evidence type="ECO:0000256" key="5">
    <source>
        <dbReference type="ARBA" id="ARBA00022562"/>
    </source>
</evidence>
<dbReference type="Gene3D" id="2.60.90.10">
    <property type="entry name" value="Adenovirus pIV-related, attachment domain"/>
    <property type="match status" value="1"/>
</dbReference>
<evidence type="ECO:0000256" key="8">
    <source>
        <dbReference type="ARBA" id="ARBA00022844"/>
    </source>
</evidence>
<feature type="domain" description="Adenoviral fibre protein knob" evidence="12">
    <location>
        <begin position="409"/>
        <end position="601"/>
    </location>
</feature>
<sequence>MSNSSCSCPSAPTIFILLQMKRARPSEDTFNPVYPYDTETGPPTVPFLTPPFVSPNGFQESPPGVLSLRVSEPLDTSHGMLALKMGSGLTLDKAGNLTSQNVTTVTQPLKKTKSNISLDTSAPLTITSGALTVATTAPLIVTSGALSVQSQAPLTVQDSKLSIATKGPITVSDGKLALQTSAPLSGSDSDTLTVTATPPLTTATGSLGINMEDPIYVNNGKIGIKISGPLQVAQNSDTLTVVTGPGVTVEQNSLRTKVAGAIGYDSSNNMEIKTGGGMRINNNLLILDVDYPFDAQTKLRLKLGQGPLYINASHNLDINYNRGLYLFNASNNTKKLEVSIKKSSGLNFDNTAIAINAGKGLEFDTNTSESPDINPIKTKIGSGIDYNENGAMITKLGAGLSFDNSGAITIGNKNDDKLTLWTTPDPSPNCRIHSDNDCKFTLVLTKCGSQVLATVAALAVSGDLSSMTGTVASVSIFLRFDQNGVLMENSSLKKHYWNFRNGNSTNANPYTNAVGFMPNLLAYPKTQSKTAKNNIVSQVYLHGDKTKPMILTITLNGTSESTETSEVSTYSMSFTWSWESGKYTTETFATNSYTFSYIAQE</sequence>
<dbReference type="InterPro" id="IPR009013">
    <property type="entry name" value="Attachment_protein_shaft_sf"/>
</dbReference>
<accession>A0A7D0PIQ5</accession>
<evidence type="ECO:0000256" key="4">
    <source>
        <dbReference type="ARBA" id="ARBA00022561"/>
    </source>
</evidence>
<evidence type="ECO:0000256" key="6">
    <source>
        <dbReference type="ARBA" id="ARBA00022581"/>
    </source>
</evidence>
<dbReference type="InterPro" id="IPR000978">
    <property type="entry name" value="Adeno_fibre_knob"/>
</dbReference>
<protein>
    <submittedName>
        <fullName evidence="13">Fiber protein</fullName>
    </submittedName>
</protein>
<dbReference type="InterPro" id="IPR000931">
    <property type="entry name" value="Adeno_fibre"/>
</dbReference>
<keyword evidence="8" id="KW-0946">Virion</keyword>
<dbReference type="PRINTS" id="PR00307">
    <property type="entry name" value="ADENOVSFIBRE"/>
</dbReference>
<keyword evidence="6" id="KW-0945">Host-virus interaction</keyword>
<dbReference type="Proteomes" id="UP000509802">
    <property type="component" value="Segment"/>
</dbReference>
<evidence type="ECO:0000259" key="12">
    <source>
        <dbReference type="Pfam" id="PF00541"/>
    </source>
</evidence>
<dbReference type="GO" id="GO:0042025">
    <property type="term" value="C:host cell nucleus"/>
    <property type="evidence" value="ECO:0007669"/>
    <property type="project" value="UniProtKB-SubCell"/>
</dbReference>
<name>A0A7D0PIQ5_9ADEN</name>
<keyword evidence="11" id="KW-1160">Virus entry into host cell</keyword>
<evidence type="ECO:0000256" key="9">
    <source>
        <dbReference type="ARBA" id="ARBA00022921"/>
    </source>
</evidence>
<comment type="similarity">
    <text evidence="3">Belongs to the adenoviridae fiber family.</text>
</comment>
<keyword evidence="4" id="KW-0167">Capsid protein</keyword>
<comment type="subcellular location">
    <subcellularLocation>
        <location evidence="1">Host nucleus</location>
    </subcellularLocation>
    <subcellularLocation>
        <location evidence="2">Virion</location>
    </subcellularLocation>
</comment>
<keyword evidence="7" id="KW-1161">Viral attachment to host cell</keyword>
<evidence type="ECO:0000256" key="11">
    <source>
        <dbReference type="ARBA" id="ARBA00023296"/>
    </source>
</evidence>
<evidence type="ECO:0000256" key="2">
    <source>
        <dbReference type="ARBA" id="ARBA00004328"/>
    </source>
</evidence>
<proteinExistence type="inferred from homology"/>
<keyword evidence="9" id="KW-0426">Late protein</keyword>
<keyword evidence="5" id="KW-1048">Host nucleus</keyword>
<dbReference type="InterPro" id="IPR008982">
    <property type="entry name" value="Adenovirus_pIV-like_att"/>
</dbReference>
<organism evidence="13 14">
    <name type="scientific">Human mastadenovirus C</name>
    <dbReference type="NCBI Taxonomy" id="129951"/>
    <lineage>
        <taxon>Viruses</taxon>
        <taxon>Varidnaviria</taxon>
        <taxon>Bamfordvirae</taxon>
        <taxon>Preplasmiviricota</taxon>
        <taxon>Polisuviricotina</taxon>
        <taxon>Pharingeaviricetes</taxon>
        <taxon>Rowavirales</taxon>
        <taxon>Adenoviridae</taxon>
        <taxon>Mastadenovirus</taxon>
        <taxon>Mastadenovirus caesari</taxon>
    </lineage>
</organism>